<sequence length="330" mass="37492">MSTQVITLAEQVDTQEIPLATNTNESSKEECNESSIGITYHSDEKLAGYYDGLAPDVDLTSDYFYEEVEVKSGAITEFLGGKEEHREGSQYYMGEQKESVVNECVVEEGKWTYKVTNAKRFILLKQDPAVDAELLQPKIKFKNGHVFHVTKRITVSRERDDGGEQTYLEADKFGGWIVKFHQTNGKAFVEEFEGFSYYEPAPTFDEVEGSIIEYNSDVEFQEPFSDSDPDPETEEPDIETQWACSCCPGALNETSCSFCGPCGNEYCFPTWETVYCLVTTNKATNEPVERKKLESGEKPEEDDEDDEDDGLDIQIDFHISFKTKKKKHKK</sequence>
<feature type="compositionally biased region" description="Acidic residues" evidence="1">
    <location>
        <begin position="299"/>
        <end position="311"/>
    </location>
</feature>
<dbReference type="AlphaFoldDB" id="A0A7S2DM09"/>
<evidence type="ECO:0000313" key="2">
    <source>
        <dbReference type="EMBL" id="CAD9457986.1"/>
    </source>
</evidence>
<feature type="region of interest" description="Disordered" evidence="1">
    <location>
        <begin position="287"/>
        <end position="312"/>
    </location>
</feature>
<accession>A0A7S2DM09</accession>
<reference evidence="2" key="1">
    <citation type="submission" date="2021-01" db="EMBL/GenBank/DDBJ databases">
        <authorList>
            <person name="Corre E."/>
            <person name="Pelletier E."/>
            <person name="Niang G."/>
            <person name="Scheremetjew M."/>
            <person name="Finn R."/>
            <person name="Kale V."/>
            <person name="Holt S."/>
            <person name="Cochrane G."/>
            <person name="Meng A."/>
            <person name="Brown T."/>
            <person name="Cohen L."/>
        </authorList>
    </citation>
    <scope>NUCLEOTIDE SEQUENCE</scope>
    <source>
        <strain evidence="2">CCMP1381</strain>
    </source>
</reference>
<dbReference type="EMBL" id="HBGS01045471">
    <property type="protein sequence ID" value="CAD9457986.1"/>
    <property type="molecule type" value="Transcribed_RNA"/>
</dbReference>
<evidence type="ECO:0000256" key="1">
    <source>
        <dbReference type="SAM" id="MobiDB-lite"/>
    </source>
</evidence>
<proteinExistence type="predicted"/>
<feature type="compositionally biased region" description="Basic and acidic residues" evidence="1">
    <location>
        <begin position="287"/>
        <end position="298"/>
    </location>
</feature>
<name>A0A7S2DM09_9STRA</name>
<gene>
    <name evidence="2" type="ORF">DSPE1174_LOCUS23512</name>
</gene>
<protein>
    <submittedName>
        <fullName evidence="2">Uncharacterized protein</fullName>
    </submittedName>
</protein>
<organism evidence="2">
    <name type="scientific">Octactis speculum</name>
    <dbReference type="NCBI Taxonomy" id="3111310"/>
    <lineage>
        <taxon>Eukaryota</taxon>
        <taxon>Sar</taxon>
        <taxon>Stramenopiles</taxon>
        <taxon>Ochrophyta</taxon>
        <taxon>Dictyochophyceae</taxon>
        <taxon>Dictyochales</taxon>
        <taxon>Dictyochaceae</taxon>
        <taxon>Octactis</taxon>
    </lineage>
</organism>